<comment type="caution">
    <text evidence="1">The sequence shown here is derived from an EMBL/GenBank/DDBJ whole genome shotgun (WGS) entry which is preliminary data.</text>
</comment>
<sequence>MEKKSCLYCDGPMNMPRRDAKFCSQKCGTYYRRELKRSSIPAELTSRARWVRRSALKRPLTVSGKAASSTDSRTWSTYSEALASKAGVGLGFVLGDGIGCYDLDHCLTGGVPDSWVPEFIASIPERVIFAEVSQGGDGVHLFVEAQEGPGRKIRDGRNIERYTAGRYIAMTGKSFII</sequence>
<dbReference type="GeneID" id="303304070"/>
<dbReference type="Proteomes" id="UP000606115">
    <property type="component" value="Unassembled WGS sequence"/>
</dbReference>
<evidence type="ECO:0008006" key="3">
    <source>
        <dbReference type="Google" id="ProtNLM"/>
    </source>
</evidence>
<keyword evidence="2" id="KW-1185">Reference proteome</keyword>
<organism evidence="1 2">
    <name type="scientific">Glutamicibacter ardleyensis</name>
    <dbReference type="NCBI Taxonomy" id="225894"/>
    <lineage>
        <taxon>Bacteria</taxon>
        <taxon>Bacillati</taxon>
        <taxon>Actinomycetota</taxon>
        <taxon>Actinomycetes</taxon>
        <taxon>Micrococcales</taxon>
        <taxon>Micrococcaceae</taxon>
        <taxon>Glutamicibacter</taxon>
    </lineage>
</organism>
<proteinExistence type="predicted"/>
<dbReference type="EMBL" id="BMKX01000003">
    <property type="protein sequence ID" value="GGJ58907.1"/>
    <property type="molecule type" value="Genomic_DNA"/>
</dbReference>
<evidence type="ECO:0000313" key="2">
    <source>
        <dbReference type="Proteomes" id="UP000606115"/>
    </source>
</evidence>
<dbReference type="RefSeq" id="WP_188685057.1">
    <property type="nucleotide sequence ID" value="NZ_BMKX01000003.1"/>
</dbReference>
<evidence type="ECO:0000313" key="1">
    <source>
        <dbReference type="EMBL" id="GGJ58907.1"/>
    </source>
</evidence>
<reference evidence="2" key="1">
    <citation type="journal article" date="2019" name="Int. J. Syst. Evol. Microbiol.">
        <title>The Global Catalogue of Microorganisms (GCM) 10K type strain sequencing project: providing services to taxonomists for standard genome sequencing and annotation.</title>
        <authorList>
            <consortium name="The Broad Institute Genomics Platform"/>
            <consortium name="The Broad Institute Genome Sequencing Center for Infectious Disease"/>
            <person name="Wu L."/>
            <person name="Ma J."/>
        </authorList>
    </citation>
    <scope>NUCLEOTIDE SEQUENCE [LARGE SCALE GENOMIC DNA]</scope>
    <source>
        <strain evidence="2">CGMCC 1.3685</strain>
    </source>
</reference>
<accession>A0ABQ2DJQ5</accession>
<gene>
    <name evidence="1" type="ORF">GCM10007173_17030</name>
</gene>
<protein>
    <recommendedName>
        <fullName evidence="3">DNA primase</fullName>
    </recommendedName>
</protein>
<name>A0ABQ2DJQ5_9MICC</name>